<sequence length="342" mass="37854">MLTSALIGTGQIASSLHLPAHRGLSGSRLEWVCDVDEQAARQFAERFGIPKWTTRLEEVLSDLGVDWVDIATPNRTHEALAVQAMSAGKHVLCQKPMAHSAEAAERMVRTASETGRQLGILMSFRSDPILGSLRSMIEAGAFGQISHYRGKMVSSGGFRLNRGDWREQEAAGALDLLGIHLIDLFHWMENDAIQWVQSMSRTLYAPMKGDDVTLAIYGFESGVTALRETTYCSYAREGMPVYALEINGTEGRAAYQIETGQLTLQLKRGYEGDCFSCRPNETHAFKFAPYGSDAHVHRVHQQFVDSLAGEEPFPLQGEAGVRAMRLIEATRRSSAKHKRVVL</sequence>
<protein>
    <submittedName>
        <fullName evidence="3">Gfo/Idh/MocA family protein</fullName>
    </submittedName>
</protein>
<reference evidence="4" key="1">
    <citation type="journal article" date="2019" name="Int. J. Syst. Evol. Microbiol.">
        <title>The Global Catalogue of Microorganisms (GCM) 10K type strain sequencing project: providing services to taxonomists for standard genome sequencing and annotation.</title>
        <authorList>
            <consortium name="The Broad Institute Genomics Platform"/>
            <consortium name="The Broad Institute Genome Sequencing Center for Infectious Disease"/>
            <person name="Wu L."/>
            <person name="Ma J."/>
        </authorList>
    </citation>
    <scope>NUCLEOTIDE SEQUENCE [LARGE SCALE GENOMIC DNA]</scope>
    <source>
        <strain evidence="4">KCTC 12907</strain>
    </source>
</reference>
<feature type="domain" description="Gfo/Idh/MocA-like oxidoreductase N-terminal" evidence="1">
    <location>
        <begin position="5"/>
        <end position="119"/>
    </location>
</feature>
<dbReference type="SUPFAM" id="SSF51735">
    <property type="entry name" value="NAD(P)-binding Rossmann-fold domains"/>
    <property type="match status" value="1"/>
</dbReference>
<evidence type="ECO:0000259" key="2">
    <source>
        <dbReference type="Pfam" id="PF22725"/>
    </source>
</evidence>
<comment type="caution">
    <text evidence="3">The sequence shown here is derived from an EMBL/GenBank/DDBJ whole genome shotgun (WGS) entry which is preliminary data.</text>
</comment>
<feature type="domain" description="GFO/IDH/MocA-like oxidoreductase" evidence="2">
    <location>
        <begin position="133"/>
        <end position="253"/>
    </location>
</feature>
<dbReference type="Pfam" id="PF01408">
    <property type="entry name" value="GFO_IDH_MocA"/>
    <property type="match status" value="1"/>
</dbReference>
<dbReference type="EMBL" id="JBHTAI010000002">
    <property type="protein sequence ID" value="MFC7147850.1"/>
    <property type="molecule type" value="Genomic_DNA"/>
</dbReference>
<keyword evidence="4" id="KW-1185">Reference proteome</keyword>
<dbReference type="PANTHER" id="PTHR43708:SF8">
    <property type="entry name" value="OXIDOREDUCTASE"/>
    <property type="match status" value="1"/>
</dbReference>
<dbReference type="InterPro" id="IPR036291">
    <property type="entry name" value="NAD(P)-bd_dom_sf"/>
</dbReference>
<dbReference type="Gene3D" id="3.30.360.10">
    <property type="entry name" value="Dihydrodipicolinate Reductase, domain 2"/>
    <property type="match status" value="1"/>
</dbReference>
<proteinExistence type="predicted"/>
<gene>
    <name evidence="3" type="ORF">ACFQMJ_04815</name>
</gene>
<dbReference type="SUPFAM" id="SSF55347">
    <property type="entry name" value="Glyceraldehyde-3-phosphate dehydrogenase-like, C-terminal domain"/>
    <property type="match status" value="1"/>
</dbReference>
<dbReference type="PANTHER" id="PTHR43708">
    <property type="entry name" value="CONSERVED EXPRESSED OXIDOREDUCTASE (EUROFUNG)"/>
    <property type="match status" value="1"/>
</dbReference>
<dbReference type="Gene3D" id="3.40.50.720">
    <property type="entry name" value="NAD(P)-binding Rossmann-like Domain"/>
    <property type="match status" value="1"/>
</dbReference>
<organism evidence="3 4">
    <name type="scientific">Cohnella cellulosilytica</name>
    <dbReference type="NCBI Taxonomy" id="986710"/>
    <lineage>
        <taxon>Bacteria</taxon>
        <taxon>Bacillati</taxon>
        <taxon>Bacillota</taxon>
        <taxon>Bacilli</taxon>
        <taxon>Bacillales</taxon>
        <taxon>Paenibacillaceae</taxon>
        <taxon>Cohnella</taxon>
    </lineage>
</organism>
<evidence type="ECO:0000313" key="3">
    <source>
        <dbReference type="EMBL" id="MFC7147850.1"/>
    </source>
</evidence>
<dbReference type="InterPro" id="IPR055170">
    <property type="entry name" value="GFO_IDH_MocA-like_dom"/>
</dbReference>
<dbReference type="InterPro" id="IPR051317">
    <property type="entry name" value="Gfo/Idh/MocA_oxidoreduct"/>
</dbReference>
<accession>A0ABW2FA20</accession>
<dbReference type="Pfam" id="PF22725">
    <property type="entry name" value="GFO_IDH_MocA_C3"/>
    <property type="match status" value="1"/>
</dbReference>
<dbReference type="InterPro" id="IPR000683">
    <property type="entry name" value="Gfo/Idh/MocA-like_OxRdtase_N"/>
</dbReference>
<name>A0ABW2FA20_9BACL</name>
<dbReference type="Proteomes" id="UP001596378">
    <property type="component" value="Unassembled WGS sequence"/>
</dbReference>
<evidence type="ECO:0000259" key="1">
    <source>
        <dbReference type="Pfam" id="PF01408"/>
    </source>
</evidence>
<evidence type="ECO:0000313" key="4">
    <source>
        <dbReference type="Proteomes" id="UP001596378"/>
    </source>
</evidence>
<dbReference type="RefSeq" id="WP_378047963.1">
    <property type="nucleotide sequence ID" value="NZ_JBHMDN010000016.1"/>
</dbReference>